<accession>A0AAN0IMK8</accession>
<protein>
    <recommendedName>
        <fullName evidence="3">DET1 homolog</fullName>
    </recommendedName>
</protein>
<dbReference type="GO" id="GO:1990756">
    <property type="term" value="F:ubiquitin-like ligase-substrate adaptor activity"/>
    <property type="evidence" value="ECO:0007669"/>
    <property type="project" value="TreeGrafter"/>
</dbReference>
<name>A0AAN0IMK8_AMPQE</name>
<dbReference type="GO" id="GO:0032436">
    <property type="term" value="P:positive regulation of proteasomal ubiquitin-dependent protein catabolic process"/>
    <property type="evidence" value="ECO:0007669"/>
    <property type="project" value="TreeGrafter"/>
</dbReference>
<reference evidence="1" key="2">
    <citation type="submission" date="2024-06" db="UniProtKB">
        <authorList>
            <consortium name="EnsemblMetazoa"/>
        </authorList>
    </citation>
    <scope>IDENTIFICATION</scope>
</reference>
<dbReference type="GO" id="GO:0031625">
    <property type="term" value="F:ubiquitin protein ligase binding"/>
    <property type="evidence" value="ECO:0007669"/>
    <property type="project" value="TreeGrafter"/>
</dbReference>
<dbReference type="KEGG" id="aqu:105313297"/>
<dbReference type="EnsemblMetazoa" id="XM_011406601.2">
    <property type="protein sequence ID" value="XP_011404903.1"/>
    <property type="gene ID" value="LOC105313297"/>
</dbReference>
<dbReference type="Proteomes" id="UP000007879">
    <property type="component" value="Unassembled WGS sequence"/>
</dbReference>
<organism evidence="1 2">
    <name type="scientific">Amphimedon queenslandica</name>
    <name type="common">Sponge</name>
    <dbReference type="NCBI Taxonomy" id="400682"/>
    <lineage>
        <taxon>Eukaryota</taxon>
        <taxon>Metazoa</taxon>
        <taxon>Porifera</taxon>
        <taxon>Demospongiae</taxon>
        <taxon>Heteroscleromorpha</taxon>
        <taxon>Haplosclerida</taxon>
        <taxon>Niphatidae</taxon>
        <taxon>Amphimedon</taxon>
    </lineage>
</organism>
<dbReference type="InterPro" id="IPR019138">
    <property type="entry name" value="De-etiolated_protein_1_Det1"/>
</dbReference>
<keyword evidence="2" id="KW-1185">Reference proteome</keyword>
<dbReference type="PANTHER" id="PTHR13374">
    <property type="entry name" value="DET1 HOMOLOG DE-ETIOLATED-1 HOMOLOG"/>
    <property type="match status" value="1"/>
</dbReference>
<dbReference type="GO" id="GO:0031461">
    <property type="term" value="C:cullin-RING ubiquitin ligase complex"/>
    <property type="evidence" value="ECO:0007669"/>
    <property type="project" value="TreeGrafter"/>
</dbReference>
<evidence type="ECO:0008006" key="3">
    <source>
        <dbReference type="Google" id="ProtNLM"/>
    </source>
</evidence>
<dbReference type="GO" id="GO:0005634">
    <property type="term" value="C:nucleus"/>
    <property type="evidence" value="ECO:0007669"/>
    <property type="project" value="TreeGrafter"/>
</dbReference>
<dbReference type="GO" id="GO:0016567">
    <property type="term" value="P:protein ubiquitination"/>
    <property type="evidence" value="ECO:0007669"/>
    <property type="project" value="TreeGrafter"/>
</dbReference>
<dbReference type="PANTHER" id="PTHR13374:SF3">
    <property type="entry name" value="DET1 HOMOLOG"/>
    <property type="match status" value="1"/>
</dbReference>
<evidence type="ECO:0000313" key="2">
    <source>
        <dbReference type="Proteomes" id="UP000007879"/>
    </source>
</evidence>
<dbReference type="GeneID" id="105313297"/>
<sequence>MASEAEVPRGCPSTHLLTHLRSRATDTLSPSEWYHHTRELYTVLVPDAHYSNVKTPDGCYLRKFSPDGRHLLAFSQDQRSVEYFQFRGSTVGAPNLQNDDQNAVFKTFFEHVISISVCHGNEVLNRECSLFLENCDYVIVVSSYPLPDDVPPHMFETFQNNESLSPNYRFLLENYTIHILNLKRGWSGVSDCRSFKCDKIFLSHNQGLSLCRSKLAILSSQHQSIHLFDIVDGLFIPLQVIGRFCYHSDNQLFTSSIHSSMANGEWSISSQSQQHQPFLEKWINSLKHRLLCYIKKEAEKVSLITGNNTHLMQFYRRFDYYNSLRIWKMQLLDESTLLLKYSTEDVVTMRVSDPLSQPAFFVFYDIDTTQIFGVYENSSLDFLKLYENSAESFRVSVSHPLNWNNSCVSNCYYCRQLHQKFKLTITNARHGGVIEATKRLLVQVPVCSQSFSSSPYLDFNLFRYDDKWISALERPKPCGDTPVRFFTRKGSQISFILSSSAGGGGNKKLVAYIFHPYEPFIISIQKIDSDYVVHFHFRKSF</sequence>
<dbReference type="Pfam" id="PF09737">
    <property type="entry name" value="Det1"/>
    <property type="match status" value="1"/>
</dbReference>
<dbReference type="RefSeq" id="XP_011404903.1">
    <property type="nucleotide sequence ID" value="XM_011406601.2"/>
</dbReference>
<evidence type="ECO:0000313" key="1">
    <source>
        <dbReference type="EnsemblMetazoa" id="XP_011404903.1"/>
    </source>
</evidence>
<dbReference type="AlphaFoldDB" id="A0AAN0IMK8"/>
<proteinExistence type="predicted"/>
<reference evidence="2" key="1">
    <citation type="journal article" date="2010" name="Nature">
        <title>The Amphimedon queenslandica genome and the evolution of animal complexity.</title>
        <authorList>
            <person name="Srivastava M."/>
            <person name="Simakov O."/>
            <person name="Chapman J."/>
            <person name="Fahey B."/>
            <person name="Gauthier M.E."/>
            <person name="Mitros T."/>
            <person name="Richards G.S."/>
            <person name="Conaco C."/>
            <person name="Dacre M."/>
            <person name="Hellsten U."/>
            <person name="Larroux C."/>
            <person name="Putnam N.H."/>
            <person name="Stanke M."/>
            <person name="Adamska M."/>
            <person name="Darling A."/>
            <person name="Degnan S.M."/>
            <person name="Oakley T.H."/>
            <person name="Plachetzki D.C."/>
            <person name="Zhai Y."/>
            <person name="Adamski M."/>
            <person name="Calcino A."/>
            <person name="Cummins S.F."/>
            <person name="Goodstein D.M."/>
            <person name="Harris C."/>
            <person name="Jackson D.J."/>
            <person name="Leys S.P."/>
            <person name="Shu S."/>
            <person name="Woodcroft B.J."/>
            <person name="Vervoort M."/>
            <person name="Kosik K.S."/>
            <person name="Manning G."/>
            <person name="Degnan B.M."/>
            <person name="Rokhsar D.S."/>
        </authorList>
    </citation>
    <scope>NUCLEOTIDE SEQUENCE [LARGE SCALE GENOMIC DNA]</scope>
</reference>